<keyword evidence="2" id="KW-1185">Reference proteome</keyword>
<proteinExistence type="predicted"/>
<dbReference type="PROSITE" id="PS51257">
    <property type="entry name" value="PROKAR_LIPOPROTEIN"/>
    <property type="match status" value="1"/>
</dbReference>
<dbReference type="RefSeq" id="WP_379800777.1">
    <property type="nucleotide sequence ID" value="NZ_JBHSFY010000015.1"/>
</dbReference>
<sequence>MFKKIITSTIICILMQSCNSQKKDLAQITFTEKLDTFFGEIPNKLDKDYSIVDPQLYNSYKSESEKILYFNGVDLSGYLDKKGEYGTNNIRFEFSKQDNLLNFYHVQLYTNDKISLLIEALNGKLGKPNYINVLESNKKSPDALLWEDKTSFYLITGATQNQSDFIVFNKNNTAIRKQWISASFMYYGDYLDYLEKKGFKKESYSYKNFADDKNKDGYDRYLKNYKKP</sequence>
<evidence type="ECO:0000313" key="2">
    <source>
        <dbReference type="Proteomes" id="UP001596003"/>
    </source>
</evidence>
<evidence type="ECO:0000313" key="1">
    <source>
        <dbReference type="EMBL" id="MFC4479475.1"/>
    </source>
</evidence>
<reference evidence="2" key="1">
    <citation type="journal article" date="2019" name="Int. J. Syst. Evol. Microbiol.">
        <title>The Global Catalogue of Microorganisms (GCM) 10K type strain sequencing project: providing services to taxonomists for standard genome sequencing and annotation.</title>
        <authorList>
            <consortium name="The Broad Institute Genomics Platform"/>
            <consortium name="The Broad Institute Genome Sequencing Center for Infectious Disease"/>
            <person name="Wu L."/>
            <person name="Ma J."/>
        </authorList>
    </citation>
    <scope>NUCLEOTIDE SEQUENCE [LARGE SCALE GENOMIC DNA]</scope>
    <source>
        <strain evidence="2">NBRC 103627</strain>
    </source>
</reference>
<protein>
    <recommendedName>
        <fullName evidence="3">Lipoprotein</fullName>
    </recommendedName>
</protein>
<dbReference type="Proteomes" id="UP001596003">
    <property type="component" value="Unassembled WGS sequence"/>
</dbReference>
<name>A0ABV8ZK09_9FLAO</name>
<accession>A0ABV8ZK09</accession>
<gene>
    <name evidence="1" type="ORF">ACFO3N_20520</name>
</gene>
<dbReference type="EMBL" id="JBHSFY010000015">
    <property type="protein sequence ID" value="MFC4479475.1"/>
    <property type="molecule type" value="Genomic_DNA"/>
</dbReference>
<comment type="caution">
    <text evidence="1">The sequence shown here is derived from an EMBL/GenBank/DDBJ whole genome shotgun (WGS) entry which is preliminary data.</text>
</comment>
<organism evidence="1 2">
    <name type="scientific">Flavobacterium chungangensis</name>
    <dbReference type="NCBI Taxonomy" id="2708132"/>
    <lineage>
        <taxon>Bacteria</taxon>
        <taxon>Pseudomonadati</taxon>
        <taxon>Bacteroidota</taxon>
        <taxon>Flavobacteriia</taxon>
        <taxon>Flavobacteriales</taxon>
        <taxon>Flavobacteriaceae</taxon>
        <taxon>Flavobacterium</taxon>
    </lineage>
</organism>
<evidence type="ECO:0008006" key="3">
    <source>
        <dbReference type="Google" id="ProtNLM"/>
    </source>
</evidence>